<dbReference type="EMBL" id="CAJJDP010000057">
    <property type="protein sequence ID" value="CAD8171536.1"/>
    <property type="molecule type" value="Genomic_DNA"/>
</dbReference>
<protein>
    <submittedName>
        <fullName evidence="1">Uncharacterized protein</fullName>
    </submittedName>
</protein>
<keyword evidence="2" id="KW-1185">Reference proteome</keyword>
<proteinExistence type="predicted"/>
<evidence type="ECO:0000313" key="1">
    <source>
        <dbReference type="EMBL" id="CAD8171536.1"/>
    </source>
</evidence>
<reference evidence="1" key="1">
    <citation type="submission" date="2021-01" db="EMBL/GenBank/DDBJ databases">
        <authorList>
            <consortium name="Genoscope - CEA"/>
            <person name="William W."/>
        </authorList>
    </citation>
    <scope>NUCLEOTIDE SEQUENCE</scope>
</reference>
<comment type="caution">
    <text evidence="1">The sequence shown here is derived from an EMBL/GenBank/DDBJ whole genome shotgun (WGS) entry which is preliminary data.</text>
</comment>
<dbReference type="Proteomes" id="UP000683925">
    <property type="component" value="Unassembled WGS sequence"/>
</dbReference>
<gene>
    <name evidence="1" type="ORF">POCTA_138.1.T0580183</name>
</gene>
<name>A0A8S1V9D5_PAROT</name>
<dbReference type="AlphaFoldDB" id="A0A8S1V9D5"/>
<organism evidence="1 2">
    <name type="scientific">Paramecium octaurelia</name>
    <dbReference type="NCBI Taxonomy" id="43137"/>
    <lineage>
        <taxon>Eukaryota</taxon>
        <taxon>Sar</taxon>
        <taxon>Alveolata</taxon>
        <taxon>Ciliophora</taxon>
        <taxon>Intramacronucleata</taxon>
        <taxon>Oligohymenophorea</taxon>
        <taxon>Peniculida</taxon>
        <taxon>Parameciidae</taxon>
        <taxon>Paramecium</taxon>
    </lineage>
</organism>
<accession>A0A8S1V9D5</accession>
<evidence type="ECO:0000313" key="2">
    <source>
        <dbReference type="Proteomes" id="UP000683925"/>
    </source>
</evidence>
<sequence length="72" mass="8633">MILTFQFGMNTFKQIERREESIKPIDVILALDSIQYFKVDVKLKKNNPNLMKYTLKEKNIVNNQNSKRNMRI</sequence>